<dbReference type="Proteomes" id="UP001589589">
    <property type="component" value="Unassembled WGS sequence"/>
</dbReference>
<dbReference type="InterPro" id="IPR025590">
    <property type="entry name" value="DUF4348"/>
</dbReference>
<reference evidence="2 3" key="1">
    <citation type="submission" date="2024-09" db="EMBL/GenBank/DDBJ databases">
        <authorList>
            <person name="Sun Q."/>
            <person name="Mori K."/>
        </authorList>
    </citation>
    <scope>NUCLEOTIDE SEQUENCE [LARGE SCALE GENOMIC DNA]</scope>
    <source>
        <strain evidence="2 3">CECT 7908</strain>
    </source>
</reference>
<dbReference type="EMBL" id="JBHMEX010000063">
    <property type="protein sequence ID" value="MFB9066243.1"/>
    <property type="molecule type" value="Genomic_DNA"/>
</dbReference>
<dbReference type="RefSeq" id="WP_290264322.1">
    <property type="nucleotide sequence ID" value="NZ_JAUFQQ010000003.1"/>
</dbReference>
<feature type="signal peptide" evidence="1">
    <location>
        <begin position="1"/>
        <end position="23"/>
    </location>
</feature>
<organism evidence="2 3">
    <name type="scientific">Flavobacterium branchiarum</name>
    <dbReference type="NCBI Taxonomy" id="1114870"/>
    <lineage>
        <taxon>Bacteria</taxon>
        <taxon>Pseudomonadati</taxon>
        <taxon>Bacteroidota</taxon>
        <taxon>Flavobacteriia</taxon>
        <taxon>Flavobacteriales</taxon>
        <taxon>Flavobacteriaceae</taxon>
        <taxon>Flavobacterium</taxon>
    </lineage>
</organism>
<dbReference type="Pfam" id="PF14254">
    <property type="entry name" value="DUF4348"/>
    <property type="match status" value="1"/>
</dbReference>
<evidence type="ECO:0000313" key="3">
    <source>
        <dbReference type="Proteomes" id="UP001589589"/>
    </source>
</evidence>
<comment type="caution">
    <text evidence="2">The sequence shown here is derived from an EMBL/GenBank/DDBJ whole genome shotgun (WGS) entry which is preliminary data.</text>
</comment>
<keyword evidence="3" id="KW-1185">Reference proteome</keyword>
<gene>
    <name evidence="2" type="ORF">ACFFUQ_19680</name>
</gene>
<evidence type="ECO:0000313" key="2">
    <source>
        <dbReference type="EMBL" id="MFB9066243.1"/>
    </source>
</evidence>
<proteinExistence type="predicted"/>
<accession>A0ABV5FRW6</accession>
<sequence>MKIILKASFLITLLLQLSCNKTAVPQDNPILKNEHKENITIEEKKPNAVTDTYTQEDFNDFFRLFNKDSDFQSSRIKFPLKVKINNDDFELVDYVIHKKEYSTINLVKKPEERDYKQQIILKKDTVVIEQRGINNGIFIDYYFKRVNGKWQLATWVDVST</sequence>
<protein>
    <submittedName>
        <fullName evidence="2">DUF4348 domain-containing protein</fullName>
    </submittedName>
</protein>
<evidence type="ECO:0000256" key="1">
    <source>
        <dbReference type="SAM" id="SignalP"/>
    </source>
</evidence>
<name>A0ABV5FRW6_9FLAO</name>
<feature type="chain" id="PRO_5047498687" evidence="1">
    <location>
        <begin position="24"/>
        <end position="160"/>
    </location>
</feature>
<dbReference type="Gene3D" id="3.10.450.410">
    <property type="match status" value="1"/>
</dbReference>
<keyword evidence="1" id="KW-0732">Signal</keyword>